<dbReference type="GO" id="GO:0009279">
    <property type="term" value="C:cell outer membrane"/>
    <property type="evidence" value="ECO:0007669"/>
    <property type="project" value="UniProtKB-SubCell"/>
</dbReference>
<evidence type="ECO:0000256" key="7">
    <source>
        <dbReference type="ARBA" id="ARBA00022927"/>
    </source>
</evidence>
<comment type="subunit">
    <text evidence="3">Monomer.</text>
</comment>
<keyword evidence="14" id="KW-1185">Reference proteome</keyword>
<name>A0AAE3N5D7_9BURK</name>
<evidence type="ECO:0000256" key="1">
    <source>
        <dbReference type="ARBA" id="ARBA00004459"/>
    </source>
</evidence>
<evidence type="ECO:0000256" key="5">
    <source>
        <dbReference type="ARBA" id="ARBA00022448"/>
    </source>
</evidence>
<keyword evidence="5" id="KW-0813">Transport</keyword>
<evidence type="ECO:0000313" key="14">
    <source>
        <dbReference type="Proteomes" id="UP001212602"/>
    </source>
</evidence>
<evidence type="ECO:0000256" key="4">
    <source>
        <dbReference type="ARBA" id="ARBA00016202"/>
    </source>
</evidence>
<dbReference type="InterPro" id="IPR004565">
    <property type="entry name" value="OM_lipoprot_LolB"/>
</dbReference>
<keyword evidence="8" id="KW-0472">Membrane</keyword>
<dbReference type="PROSITE" id="PS51257">
    <property type="entry name" value="PROKAR_LIPOPROTEIN"/>
    <property type="match status" value="1"/>
</dbReference>
<evidence type="ECO:0000256" key="3">
    <source>
        <dbReference type="ARBA" id="ARBA00011245"/>
    </source>
</evidence>
<dbReference type="Proteomes" id="UP001212602">
    <property type="component" value="Unassembled WGS sequence"/>
</dbReference>
<evidence type="ECO:0000256" key="9">
    <source>
        <dbReference type="ARBA" id="ARBA00023139"/>
    </source>
</evidence>
<dbReference type="EMBL" id="JAQIPB010000001">
    <property type="protein sequence ID" value="MDA7415546.1"/>
    <property type="molecule type" value="Genomic_DNA"/>
</dbReference>
<keyword evidence="9" id="KW-0564">Palmitate</keyword>
<comment type="similarity">
    <text evidence="2">Belongs to the LolB family.</text>
</comment>
<keyword evidence="12 13" id="KW-0449">Lipoprotein</keyword>
<keyword evidence="11" id="KW-0998">Cell outer membrane</keyword>
<keyword evidence="6" id="KW-0732">Signal</keyword>
<gene>
    <name evidence="13" type="ORF">PGB34_04155</name>
</gene>
<dbReference type="AlphaFoldDB" id="A0AAE3N5D7"/>
<sequence>MHERPCDLAPEEVGPARRRWLLAAASLPCLLAACGTSAPARKPDAAEGGYWSGRLSLRVDSEPPQSFAAVFELRGAPGRGELKLSTPIGNTLGLLQWSPGQASLDDGRRVQREASIDILLTRLTGAALPVDALFGWLAGRATPVPGWRPQLDRVNEGRLQAVRESPLPRADLRLVFEPAPAATDAP</sequence>
<keyword evidence="7" id="KW-0653">Protein transport</keyword>
<keyword evidence="10" id="KW-0143">Chaperone</keyword>
<comment type="caution">
    <text evidence="13">The sequence shown here is derived from an EMBL/GenBank/DDBJ whole genome shotgun (WGS) entry which is preliminary data.</text>
</comment>
<dbReference type="Gene3D" id="2.50.20.10">
    <property type="entry name" value="Lipoprotein localisation LolA/LolB/LppX"/>
    <property type="match status" value="1"/>
</dbReference>
<comment type="subcellular location">
    <subcellularLocation>
        <location evidence="1">Cell outer membrane</location>
        <topology evidence="1">Lipid-anchor</topology>
    </subcellularLocation>
</comment>
<evidence type="ECO:0000313" key="13">
    <source>
        <dbReference type="EMBL" id="MDA7415546.1"/>
    </source>
</evidence>
<dbReference type="RefSeq" id="WP_271426793.1">
    <property type="nucleotide sequence ID" value="NZ_JAQIPB010000001.1"/>
</dbReference>
<dbReference type="GO" id="GO:0015031">
    <property type="term" value="P:protein transport"/>
    <property type="evidence" value="ECO:0007669"/>
    <property type="project" value="UniProtKB-KW"/>
</dbReference>
<proteinExistence type="inferred from homology"/>
<dbReference type="InterPro" id="IPR029046">
    <property type="entry name" value="LolA/LolB/LppX"/>
</dbReference>
<organism evidence="13 14">
    <name type="scientific">Xenophilus arseniciresistens</name>
    <dbReference type="NCBI Taxonomy" id="1283306"/>
    <lineage>
        <taxon>Bacteria</taxon>
        <taxon>Pseudomonadati</taxon>
        <taxon>Pseudomonadota</taxon>
        <taxon>Betaproteobacteria</taxon>
        <taxon>Burkholderiales</taxon>
        <taxon>Comamonadaceae</taxon>
        <taxon>Xenophilus</taxon>
    </lineage>
</organism>
<accession>A0AAE3N5D7</accession>
<evidence type="ECO:0000256" key="6">
    <source>
        <dbReference type="ARBA" id="ARBA00022729"/>
    </source>
</evidence>
<evidence type="ECO:0000256" key="12">
    <source>
        <dbReference type="ARBA" id="ARBA00023288"/>
    </source>
</evidence>
<dbReference type="Pfam" id="PF03550">
    <property type="entry name" value="LolB"/>
    <property type="match status" value="1"/>
</dbReference>
<evidence type="ECO:0000256" key="10">
    <source>
        <dbReference type="ARBA" id="ARBA00023186"/>
    </source>
</evidence>
<evidence type="ECO:0000256" key="8">
    <source>
        <dbReference type="ARBA" id="ARBA00023136"/>
    </source>
</evidence>
<reference evidence="13" key="1">
    <citation type="submission" date="2023-01" db="EMBL/GenBank/DDBJ databases">
        <title>Xenophilus mangrovi sp. nov., isolated from soil of Mangrove nature reserve.</title>
        <authorList>
            <person name="Xu S."/>
            <person name="Liu Z."/>
            <person name="Xu Y."/>
        </authorList>
    </citation>
    <scope>NUCLEOTIDE SEQUENCE</scope>
    <source>
        <strain evidence="13">YW8</strain>
    </source>
</reference>
<dbReference type="SUPFAM" id="SSF89392">
    <property type="entry name" value="Prokaryotic lipoproteins and lipoprotein localization factors"/>
    <property type="match status" value="1"/>
</dbReference>
<protein>
    <recommendedName>
        <fullName evidence="4">Outer-membrane lipoprotein LolB</fullName>
    </recommendedName>
</protein>
<evidence type="ECO:0000256" key="11">
    <source>
        <dbReference type="ARBA" id="ARBA00023237"/>
    </source>
</evidence>
<evidence type="ECO:0000256" key="2">
    <source>
        <dbReference type="ARBA" id="ARBA00009696"/>
    </source>
</evidence>